<dbReference type="OrthoDB" id="2085271at2"/>
<dbReference type="Proteomes" id="UP000308230">
    <property type="component" value="Unassembled WGS sequence"/>
</dbReference>
<organism evidence="1 2">
    <name type="scientific">Exobacillus caeni</name>
    <dbReference type="NCBI Taxonomy" id="2574798"/>
    <lineage>
        <taxon>Bacteria</taxon>
        <taxon>Bacillati</taxon>
        <taxon>Bacillota</taxon>
        <taxon>Bacilli</taxon>
        <taxon>Bacillales</taxon>
        <taxon>Guptibacillaceae</taxon>
        <taxon>Exobacillus</taxon>
    </lineage>
</organism>
<dbReference type="RefSeq" id="WP_138129024.1">
    <property type="nucleotide sequence ID" value="NZ_SWLG01000022.1"/>
</dbReference>
<proteinExistence type="predicted"/>
<keyword evidence="2" id="KW-1185">Reference proteome</keyword>
<sequence length="446" mass="52064">MEQNSALKIIRYGTSAEQKFIDEFKNEFDLLVINGNMISHASKAISKFVATRKFSYIIDPLTHSLQHDIQYIKGKNGKIKSSIKKMVDNYSDFVKEKIIDQERVLVPSDFESESILKDFTSKVLDFQKNHVIETSKERDYYKYLQYTKVTFEPKWLIVPYFMMNTKNYKKWIEINVQMINYSLQEYELDSLAAQLVIEKDILEDAYYIEDIISKYSSYGIRNLLLWVDDFSAFESSRLLLNNFCKLIEGLSDNGINVYNLYGDYFSVLLCHEKSKAKLQGVCHGIEYGEKRAIVPVGGGIPVNKYYLYPIHQRVEYGRVATLLRYLGILPDDYQRYYSDICNCEQCTEVIKDNLDNFAYYGDSKPIEIKRKTGATISRQYPTTEAKALCINHFLYNKLKEWNSISTNDLLDLIDESIKSAEEYSPILGYDLVGTYELWKEVLYTHE</sequence>
<reference evidence="1 2" key="1">
    <citation type="submission" date="2019-04" db="EMBL/GenBank/DDBJ databases">
        <title>Bacillus caeni sp. nov., a bacterium isolated from mangrove sediment.</title>
        <authorList>
            <person name="Huang H."/>
            <person name="Mo K."/>
            <person name="Hu Y."/>
        </authorList>
    </citation>
    <scope>NUCLEOTIDE SEQUENCE [LARGE SCALE GENOMIC DNA]</scope>
    <source>
        <strain evidence="1 2">HB172195</strain>
    </source>
</reference>
<protein>
    <submittedName>
        <fullName evidence="1">Uncharacterized protein</fullName>
    </submittedName>
</protein>
<evidence type="ECO:0000313" key="2">
    <source>
        <dbReference type="Proteomes" id="UP000308230"/>
    </source>
</evidence>
<accession>A0A5R9EZ84</accession>
<gene>
    <name evidence="1" type="ORF">FCL54_20605</name>
</gene>
<comment type="caution">
    <text evidence="1">The sequence shown here is derived from an EMBL/GenBank/DDBJ whole genome shotgun (WGS) entry which is preliminary data.</text>
</comment>
<name>A0A5R9EZ84_9BACL</name>
<dbReference type="AlphaFoldDB" id="A0A5R9EZ84"/>
<dbReference type="EMBL" id="SWLG01000022">
    <property type="protein sequence ID" value="TLS35400.1"/>
    <property type="molecule type" value="Genomic_DNA"/>
</dbReference>
<evidence type="ECO:0000313" key="1">
    <source>
        <dbReference type="EMBL" id="TLS35400.1"/>
    </source>
</evidence>